<reference evidence="2 3" key="1">
    <citation type="submission" date="2020-08" db="EMBL/GenBank/DDBJ databases">
        <title>Genomic Encyclopedia of Type Strains, Phase IV (KMG-IV): sequencing the most valuable type-strain genomes for metagenomic binning, comparative biology and taxonomic classification.</title>
        <authorList>
            <person name="Goeker M."/>
        </authorList>
    </citation>
    <scope>NUCLEOTIDE SEQUENCE [LARGE SCALE GENOMIC DNA]</scope>
    <source>
        <strain evidence="2 3">DSM 12251</strain>
    </source>
</reference>
<name>A0A7W7YJY7_9BACT</name>
<gene>
    <name evidence="2" type="ORF">HNQ64_001832</name>
</gene>
<feature type="signal peptide" evidence="1">
    <location>
        <begin position="1"/>
        <end position="24"/>
    </location>
</feature>
<dbReference type="AlphaFoldDB" id="A0A7W7YJY7"/>
<evidence type="ECO:0000313" key="3">
    <source>
        <dbReference type="Proteomes" id="UP000534294"/>
    </source>
</evidence>
<dbReference type="Proteomes" id="UP000534294">
    <property type="component" value="Unassembled WGS sequence"/>
</dbReference>
<keyword evidence="3" id="KW-1185">Reference proteome</keyword>
<proteinExistence type="predicted"/>
<dbReference type="RefSeq" id="WP_184207616.1">
    <property type="nucleotide sequence ID" value="NZ_JACHIF010000003.1"/>
</dbReference>
<dbReference type="EMBL" id="JACHIF010000003">
    <property type="protein sequence ID" value="MBB5037583.1"/>
    <property type="molecule type" value="Genomic_DNA"/>
</dbReference>
<dbReference type="PROSITE" id="PS51257">
    <property type="entry name" value="PROKAR_LIPOPROTEIN"/>
    <property type="match status" value="1"/>
</dbReference>
<protein>
    <submittedName>
        <fullName evidence="2">Uncharacterized protein</fullName>
    </submittedName>
</protein>
<organism evidence="2 3">
    <name type="scientific">Prosthecobacter dejongeii</name>
    <dbReference type="NCBI Taxonomy" id="48465"/>
    <lineage>
        <taxon>Bacteria</taxon>
        <taxon>Pseudomonadati</taxon>
        <taxon>Verrucomicrobiota</taxon>
        <taxon>Verrucomicrobiia</taxon>
        <taxon>Verrucomicrobiales</taxon>
        <taxon>Verrucomicrobiaceae</taxon>
        <taxon>Prosthecobacter</taxon>
    </lineage>
</organism>
<sequence>MMRASLRSVFLLLMVFACVGAAGAAPRVFALPSGKTVAGEVVFVGRDEVLVQGALVDEVFYLPLNQFTPAEQASLVQWGRAKMARWANVAVDVKSVRKVERSQRGGVKTLKNILQVTATIKNRSAQALKEVKVETRGVVTKREDTNANAKDEVSSSIPFGDIEPGGTVTLDVAEVPLKVKLEQSVSRSRGTLEVSKSESGQDLEIFRVSVYVGPELIWHQRVK</sequence>
<evidence type="ECO:0000313" key="2">
    <source>
        <dbReference type="EMBL" id="MBB5037583.1"/>
    </source>
</evidence>
<accession>A0A7W7YJY7</accession>
<feature type="chain" id="PRO_5030628865" evidence="1">
    <location>
        <begin position="25"/>
        <end position="223"/>
    </location>
</feature>
<comment type="caution">
    <text evidence="2">The sequence shown here is derived from an EMBL/GenBank/DDBJ whole genome shotgun (WGS) entry which is preliminary data.</text>
</comment>
<keyword evidence="1" id="KW-0732">Signal</keyword>
<evidence type="ECO:0000256" key="1">
    <source>
        <dbReference type="SAM" id="SignalP"/>
    </source>
</evidence>